<dbReference type="GO" id="GO:0005524">
    <property type="term" value="F:ATP binding"/>
    <property type="evidence" value="ECO:0007669"/>
    <property type="project" value="UniProtKB-KW"/>
</dbReference>
<evidence type="ECO:0000313" key="15">
    <source>
        <dbReference type="EMBL" id="SER36910.1"/>
    </source>
</evidence>
<name>A0A1H9NLS9_9BACI</name>
<evidence type="ECO:0000256" key="4">
    <source>
        <dbReference type="ARBA" id="ARBA00022723"/>
    </source>
</evidence>
<proteinExistence type="inferred from homology"/>
<evidence type="ECO:0000256" key="2">
    <source>
        <dbReference type="ARBA" id="ARBA00012104"/>
    </source>
</evidence>
<dbReference type="STRING" id="531814.SAMN04487944_103212"/>
<dbReference type="GO" id="GO:0009228">
    <property type="term" value="P:thiamine biosynthetic process"/>
    <property type="evidence" value="ECO:0007669"/>
    <property type="project" value="InterPro"/>
</dbReference>
<keyword evidence="3" id="KW-0808">Transferase</keyword>
<dbReference type="GO" id="GO:0005829">
    <property type="term" value="C:cytosol"/>
    <property type="evidence" value="ECO:0007669"/>
    <property type="project" value="TreeGrafter"/>
</dbReference>
<evidence type="ECO:0000256" key="7">
    <source>
        <dbReference type="ARBA" id="ARBA00022840"/>
    </source>
</evidence>
<dbReference type="GO" id="GO:0046872">
    <property type="term" value="F:metal ion binding"/>
    <property type="evidence" value="ECO:0007669"/>
    <property type="project" value="UniProtKB-KW"/>
</dbReference>
<dbReference type="Gene3D" id="3.40.1190.20">
    <property type="match status" value="1"/>
</dbReference>
<dbReference type="PANTHER" id="PTHR20858">
    <property type="entry name" value="PHOSPHOMETHYLPYRIMIDINE KINASE"/>
    <property type="match status" value="1"/>
</dbReference>
<evidence type="ECO:0000259" key="14">
    <source>
        <dbReference type="Pfam" id="PF08543"/>
    </source>
</evidence>
<evidence type="ECO:0000256" key="10">
    <source>
        <dbReference type="ARBA" id="ARBA00042348"/>
    </source>
</evidence>
<dbReference type="InterPro" id="IPR004399">
    <property type="entry name" value="HMP/HMP-P_kinase_dom"/>
</dbReference>
<feature type="domain" description="Pyridoxamine kinase/Phosphomethylpyrimidine kinase" evidence="14">
    <location>
        <begin position="13"/>
        <end position="255"/>
    </location>
</feature>
<keyword evidence="16" id="KW-1185">Reference proteome</keyword>
<comment type="similarity">
    <text evidence="1">Belongs to the ThiD family.</text>
</comment>
<evidence type="ECO:0000256" key="8">
    <source>
        <dbReference type="ARBA" id="ARBA00022842"/>
    </source>
</evidence>
<dbReference type="InterPro" id="IPR029056">
    <property type="entry name" value="Ribokinase-like"/>
</dbReference>
<keyword evidence="7" id="KW-0067">ATP-binding</keyword>
<keyword evidence="5" id="KW-0547">Nucleotide-binding</keyword>
<protein>
    <recommendedName>
        <fullName evidence="2">pyridoxal kinase</fullName>
        <ecNumber evidence="2">2.7.1.35</ecNumber>
    </recommendedName>
    <alternativeName>
        <fullName evidence="10">PN/PL/PM kinase</fullName>
    </alternativeName>
    <alternativeName>
        <fullName evidence="11">Pyridoxal kinase</fullName>
    </alternativeName>
    <alternativeName>
        <fullName evidence="9">Pyridoxamine kinase</fullName>
    </alternativeName>
    <alternativeName>
        <fullName evidence="12">Vitamin B6 kinase</fullName>
    </alternativeName>
</protein>
<dbReference type="NCBIfam" id="TIGR00097">
    <property type="entry name" value="HMP-P_kinase"/>
    <property type="match status" value="1"/>
</dbReference>
<evidence type="ECO:0000313" key="16">
    <source>
        <dbReference type="Proteomes" id="UP000199687"/>
    </source>
</evidence>
<comment type="catalytic activity">
    <reaction evidence="13">
        <text>pyridoxal + ATP = pyridoxal 5'-phosphate + ADP + H(+)</text>
        <dbReference type="Rhea" id="RHEA:10224"/>
        <dbReference type="ChEBI" id="CHEBI:15378"/>
        <dbReference type="ChEBI" id="CHEBI:17310"/>
        <dbReference type="ChEBI" id="CHEBI:30616"/>
        <dbReference type="ChEBI" id="CHEBI:456216"/>
        <dbReference type="ChEBI" id="CHEBI:597326"/>
        <dbReference type="EC" id="2.7.1.35"/>
    </reaction>
</comment>
<evidence type="ECO:0000256" key="6">
    <source>
        <dbReference type="ARBA" id="ARBA00022777"/>
    </source>
</evidence>
<keyword evidence="4" id="KW-0479">Metal-binding</keyword>
<dbReference type="InterPro" id="IPR013749">
    <property type="entry name" value="PM/HMP-P_kinase-1"/>
</dbReference>
<dbReference type="FunFam" id="3.40.1190.20:FF:000003">
    <property type="entry name" value="Phosphomethylpyrimidine kinase ThiD"/>
    <property type="match status" value="1"/>
</dbReference>
<dbReference type="Pfam" id="PF08543">
    <property type="entry name" value="Phos_pyr_kin"/>
    <property type="match status" value="1"/>
</dbReference>
<dbReference type="GO" id="GO:0008902">
    <property type="term" value="F:hydroxymethylpyrimidine kinase activity"/>
    <property type="evidence" value="ECO:0007669"/>
    <property type="project" value="TreeGrafter"/>
</dbReference>
<evidence type="ECO:0000256" key="9">
    <source>
        <dbReference type="ARBA" id="ARBA00042307"/>
    </source>
</evidence>
<dbReference type="AlphaFoldDB" id="A0A1H9NLS9"/>
<evidence type="ECO:0000256" key="11">
    <source>
        <dbReference type="ARBA" id="ARBA00042396"/>
    </source>
</evidence>
<evidence type="ECO:0000256" key="12">
    <source>
        <dbReference type="ARBA" id="ARBA00042531"/>
    </source>
</evidence>
<evidence type="ECO:0000256" key="1">
    <source>
        <dbReference type="ARBA" id="ARBA00009879"/>
    </source>
</evidence>
<keyword evidence="6 15" id="KW-0418">Kinase</keyword>
<dbReference type="RefSeq" id="WP_089739798.1">
    <property type="nucleotide sequence ID" value="NZ_FOGL01000003.1"/>
</dbReference>
<dbReference type="SUPFAM" id="SSF53613">
    <property type="entry name" value="Ribokinase-like"/>
    <property type="match status" value="1"/>
</dbReference>
<evidence type="ECO:0000256" key="3">
    <source>
        <dbReference type="ARBA" id="ARBA00022679"/>
    </source>
</evidence>
<evidence type="ECO:0000256" key="5">
    <source>
        <dbReference type="ARBA" id="ARBA00022741"/>
    </source>
</evidence>
<organism evidence="15 16">
    <name type="scientific">Gracilibacillus ureilyticus</name>
    <dbReference type="NCBI Taxonomy" id="531814"/>
    <lineage>
        <taxon>Bacteria</taxon>
        <taxon>Bacillati</taxon>
        <taxon>Bacillota</taxon>
        <taxon>Bacilli</taxon>
        <taxon>Bacillales</taxon>
        <taxon>Bacillaceae</taxon>
        <taxon>Gracilibacillus</taxon>
    </lineage>
</organism>
<dbReference type="GO" id="GO:0008972">
    <property type="term" value="F:phosphomethylpyrimidine kinase activity"/>
    <property type="evidence" value="ECO:0007669"/>
    <property type="project" value="InterPro"/>
</dbReference>
<dbReference type="GO" id="GO:0008478">
    <property type="term" value="F:pyridoxal kinase activity"/>
    <property type="evidence" value="ECO:0007669"/>
    <property type="project" value="UniProtKB-EC"/>
</dbReference>
<dbReference type="CDD" id="cd01169">
    <property type="entry name" value="HMPP_kinase"/>
    <property type="match status" value="1"/>
</dbReference>
<accession>A0A1H9NLS9</accession>
<dbReference type="EMBL" id="FOGL01000003">
    <property type="protein sequence ID" value="SER36910.1"/>
    <property type="molecule type" value="Genomic_DNA"/>
</dbReference>
<keyword evidence="8" id="KW-0460">Magnesium</keyword>
<dbReference type="PANTHER" id="PTHR20858:SF19">
    <property type="entry name" value="PYRIDOXINE KINASE"/>
    <property type="match status" value="1"/>
</dbReference>
<gene>
    <name evidence="15" type="ORF">SAMN04487944_103212</name>
</gene>
<evidence type="ECO:0000256" key="13">
    <source>
        <dbReference type="ARBA" id="ARBA00049293"/>
    </source>
</evidence>
<dbReference type="Proteomes" id="UP000199687">
    <property type="component" value="Unassembled WGS sequence"/>
</dbReference>
<dbReference type="OrthoDB" id="9810880at2"/>
<reference evidence="15 16" key="1">
    <citation type="submission" date="2016-10" db="EMBL/GenBank/DDBJ databases">
        <authorList>
            <person name="de Groot N.N."/>
        </authorList>
    </citation>
    <scope>NUCLEOTIDE SEQUENCE [LARGE SCALE GENOMIC DNA]</scope>
    <source>
        <strain evidence="15 16">CGMCC 1.7727</strain>
    </source>
</reference>
<dbReference type="EC" id="2.7.1.35" evidence="2"/>
<sequence>MERVLTIAGAAAQGSAGIQADLKVFQERNVYGMTAITATVANNSKTEQGIFLRSIEEIEAQFYAAVEMVGIDAIKTGMLFSKEIIVRVVKFLEEYPPPLLVVDPVMIGKMGSQLLADDAIDSLIKKLVPKATVITPNRFEAARMLDDKIPETKEELETYAIRLFEFGCGAVLVKGGVVDGMAIDVLYDGDTVNWFTAEPVDTIHTSGAGCSFAACLTAELAKGVILNDAVRTSKEFVHHAIKHSLAFGKKVGSVHHGAYREFTHDIHINKKE</sequence>